<evidence type="ECO:0000313" key="1">
    <source>
        <dbReference type="EMBL" id="MZQ88483.1"/>
    </source>
</evidence>
<accession>A0A6L8VE05</accession>
<dbReference type="Proteomes" id="UP000477083">
    <property type="component" value="Unassembled WGS sequence"/>
</dbReference>
<evidence type="ECO:0000313" key="2">
    <source>
        <dbReference type="Proteomes" id="UP000477083"/>
    </source>
</evidence>
<proteinExistence type="predicted"/>
<dbReference type="PIRSF" id="PIRSF006421">
    <property type="entry name" value="UCP006421"/>
    <property type="match status" value="1"/>
</dbReference>
<dbReference type="SUPFAM" id="SSF143631">
    <property type="entry name" value="ApbE-like"/>
    <property type="match status" value="1"/>
</dbReference>
<sequence>MIGAQSALLPDGRLHLQHGPIDLIVEAFGPPEVVRAAHARATARFEGMLPALVAELPALRSEAPGPLRGRVAQAMAAAVGPFRPEFVTPMAAVAGAVADAVCAALVAGGGLTRAYVNNGGDIALWLAPGQTLTAAIAARPGAPDRVRIAFADPVRGIATSGRGGRSLSLGIADAVTVLAQTAAAADAAATMIANAVDLPGHAGITRRPACEISHDSDLGARLVTCAVAPLSPDDIANALGRGATFARSLQARGLIAGAALFLQGAAQVTGPLLQQPVEPRLAPV</sequence>
<reference evidence="1 2" key="1">
    <citation type="submission" date="2020-01" db="EMBL/GenBank/DDBJ databases">
        <title>Frigidibacter albus SP32T (=CGMCC 1.13995T).</title>
        <authorList>
            <person name="Liao X."/>
        </authorList>
    </citation>
    <scope>NUCLEOTIDE SEQUENCE [LARGE SCALE GENOMIC DNA]</scope>
    <source>
        <strain evidence="1 2">SP32</strain>
    </source>
</reference>
<dbReference type="AlphaFoldDB" id="A0A6L8VE05"/>
<dbReference type="Gene3D" id="3.10.520.10">
    <property type="entry name" value="ApbE-like domains"/>
    <property type="match status" value="1"/>
</dbReference>
<dbReference type="OrthoDB" id="9814719at2"/>
<protein>
    <submittedName>
        <fullName evidence="1">UPF0280 family protein</fullName>
    </submittedName>
</protein>
<dbReference type="EMBL" id="WWNR01000003">
    <property type="protein sequence ID" value="MZQ88483.1"/>
    <property type="molecule type" value="Genomic_DNA"/>
</dbReference>
<dbReference type="InterPro" id="IPR007183">
    <property type="entry name" value="UPF0280"/>
</dbReference>
<dbReference type="NCBIfam" id="NF003322">
    <property type="entry name" value="PRK04334.1-2"/>
    <property type="match status" value="1"/>
</dbReference>
<dbReference type="InterPro" id="IPR003374">
    <property type="entry name" value="ApbE-like_sf"/>
</dbReference>
<gene>
    <name evidence="1" type="ORF">GS660_05160</name>
</gene>
<comment type="caution">
    <text evidence="1">The sequence shown here is derived from an EMBL/GenBank/DDBJ whole genome shotgun (WGS) entry which is preliminary data.</text>
</comment>
<keyword evidence="2" id="KW-1185">Reference proteome</keyword>
<organism evidence="1 2">
    <name type="scientific">Frigidibacter albus</name>
    <dbReference type="NCBI Taxonomy" id="1465486"/>
    <lineage>
        <taxon>Bacteria</taxon>
        <taxon>Pseudomonadati</taxon>
        <taxon>Pseudomonadota</taxon>
        <taxon>Alphaproteobacteria</taxon>
        <taxon>Rhodobacterales</taxon>
        <taxon>Paracoccaceae</taxon>
        <taxon>Frigidibacter</taxon>
    </lineage>
</organism>
<dbReference type="RefSeq" id="WP_161344149.1">
    <property type="nucleotide sequence ID" value="NZ_BMGW01000003.1"/>
</dbReference>
<name>A0A6L8VE05_9RHOB</name>